<keyword evidence="4" id="KW-1185">Reference proteome</keyword>
<comment type="caution">
    <text evidence="3">The sequence shown here is derived from an EMBL/GenBank/DDBJ whole genome shotgun (WGS) entry which is preliminary data.</text>
</comment>
<dbReference type="Proteomes" id="UP001642520">
    <property type="component" value="Unassembled WGS sequence"/>
</dbReference>
<reference evidence="3 4" key="1">
    <citation type="submission" date="2024-08" db="EMBL/GenBank/DDBJ databases">
        <authorList>
            <person name="Will J Nash"/>
            <person name="Angela Man"/>
            <person name="Seanna McTaggart"/>
            <person name="Kendall Baker"/>
            <person name="Tom Barker"/>
            <person name="Leah Catchpole"/>
            <person name="Alex Durrant"/>
            <person name="Karim Gharbi"/>
            <person name="Naomi Irish"/>
            <person name="Gemy Kaithakottil"/>
            <person name="Debby Ku"/>
            <person name="Aaliyah Providence"/>
            <person name="Felix Shaw"/>
            <person name="David Swarbreck"/>
            <person name="Chris Watkins"/>
            <person name="Ann M. McCartney"/>
            <person name="Giulio Formenti"/>
            <person name="Alice Mouton"/>
            <person name="Noel Vella"/>
            <person name="Bjorn M von Reumont"/>
            <person name="Adriana Vella"/>
            <person name="Wilfried Haerty"/>
        </authorList>
    </citation>
    <scope>NUCLEOTIDE SEQUENCE [LARGE SCALE GENOMIC DNA]</scope>
</reference>
<evidence type="ECO:0000256" key="1">
    <source>
        <dbReference type="SAM" id="MobiDB-lite"/>
    </source>
</evidence>
<feature type="chain" id="PRO_5046177600" evidence="2">
    <location>
        <begin position="28"/>
        <end position="641"/>
    </location>
</feature>
<feature type="region of interest" description="Disordered" evidence="1">
    <location>
        <begin position="460"/>
        <end position="497"/>
    </location>
</feature>
<name>A0ABP1NS90_XYLVO</name>
<feature type="region of interest" description="Disordered" evidence="1">
    <location>
        <begin position="616"/>
        <end position="641"/>
    </location>
</feature>
<proteinExistence type="predicted"/>
<organism evidence="3 4">
    <name type="scientific">Xylocopa violacea</name>
    <name type="common">Violet carpenter bee</name>
    <name type="synonym">Apis violacea</name>
    <dbReference type="NCBI Taxonomy" id="135666"/>
    <lineage>
        <taxon>Eukaryota</taxon>
        <taxon>Metazoa</taxon>
        <taxon>Ecdysozoa</taxon>
        <taxon>Arthropoda</taxon>
        <taxon>Hexapoda</taxon>
        <taxon>Insecta</taxon>
        <taxon>Pterygota</taxon>
        <taxon>Neoptera</taxon>
        <taxon>Endopterygota</taxon>
        <taxon>Hymenoptera</taxon>
        <taxon>Apocrita</taxon>
        <taxon>Aculeata</taxon>
        <taxon>Apoidea</taxon>
        <taxon>Anthophila</taxon>
        <taxon>Apidae</taxon>
        <taxon>Xylocopa</taxon>
        <taxon>Xylocopa</taxon>
    </lineage>
</organism>
<feature type="region of interest" description="Disordered" evidence="1">
    <location>
        <begin position="208"/>
        <end position="427"/>
    </location>
</feature>
<gene>
    <name evidence="3" type="ORF">XYLVIOL_LOCUS5833</name>
</gene>
<feature type="region of interest" description="Disordered" evidence="1">
    <location>
        <begin position="523"/>
        <end position="582"/>
    </location>
</feature>
<evidence type="ECO:0000313" key="3">
    <source>
        <dbReference type="EMBL" id="CAL7942998.1"/>
    </source>
</evidence>
<feature type="compositionally biased region" description="Polar residues" evidence="1">
    <location>
        <begin position="218"/>
        <end position="227"/>
    </location>
</feature>
<sequence>MGLMLSVLIGCVGVLELLACLRHVTDGVVIRLKQPATPCLSYHEPANDNMSTHDSICSYSHSSEVNLPRGAKHKLENLHEYSLRIRAELRSLNKNADYSTMSMCSTRGYLLGSRASLDSRLTPDLDYLVRASESQEDRGDADADDDDDDDDDDDYYASRYERETSYEDAAENWRVESSSRDRPLSLTASEPERYVRIPTPIPFCLDDDLSSSGASSDVGTSFDNDSGNEAPAIRSLESIPPIARYKTPSEGGSSIDESDYNEQSKLAARRSRKSRSKSPKSARTQQETIDLAIERSKGDENLLRTQASNRSEELNVAEPQAPESVRGPGQRKKIIKSSSTIVRKPTRLKSKNAEVSKSAENLTGRKSKRHRDPERRKSDISVQTVTGVLRDEWTNTTPPDSPTALSRSESRRSVSVQVQTSFEDEPASVEALAELEGSVLGLSESRRDLTSRDRFGRRKSFKNRRFGSGSRDKADADDARDNFAVTNATASVERSKDEEVRLLKISSFEQADEDDYQRVCSILTDPEARESNGGGRKRRKGSRSASSFEDEEYWDAEDVSAGAGPIEYSIPDPDRNKAFWSNGNEERGERWCVEARKGGVVEKLHPAHCIENLDEEWEEEEEVVEEEEEEEEEEEVVEDGG</sequence>
<dbReference type="EMBL" id="CAXAJV020001293">
    <property type="protein sequence ID" value="CAL7942998.1"/>
    <property type="molecule type" value="Genomic_DNA"/>
</dbReference>
<feature type="region of interest" description="Disordered" evidence="1">
    <location>
        <begin position="131"/>
        <end position="193"/>
    </location>
</feature>
<evidence type="ECO:0000313" key="4">
    <source>
        <dbReference type="Proteomes" id="UP001642520"/>
    </source>
</evidence>
<protein>
    <submittedName>
        <fullName evidence="3">Uncharacterized protein</fullName>
    </submittedName>
</protein>
<feature type="compositionally biased region" description="Basic residues" evidence="1">
    <location>
        <begin position="267"/>
        <end position="280"/>
    </location>
</feature>
<feature type="compositionally biased region" description="Acidic residues" evidence="1">
    <location>
        <begin position="142"/>
        <end position="155"/>
    </location>
</feature>
<accession>A0ABP1NS90</accession>
<feature type="compositionally biased region" description="Basic and acidic residues" evidence="1">
    <location>
        <begin position="470"/>
        <end position="481"/>
    </location>
</feature>
<feature type="compositionally biased region" description="Acidic residues" evidence="1">
    <location>
        <begin position="548"/>
        <end position="558"/>
    </location>
</feature>
<evidence type="ECO:0000256" key="2">
    <source>
        <dbReference type="SAM" id="SignalP"/>
    </source>
</evidence>
<feature type="compositionally biased region" description="Basic and acidic residues" evidence="1">
    <location>
        <begin position="292"/>
        <end position="302"/>
    </location>
</feature>
<feature type="compositionally biased region" description="Basic and acidic residues" evidence="1">
    <location>
        <begin position="159"/>
        <end position="183"/>
    </location>
</feature>
<keyword evidence="2" id="KW-0732">Signal</keyword>
<feature type="signal peptide" evidence="2">
    <location>
        <begin position="1"/>
        <end position="27"/>
    </location>
</feature>